<dbReference type="InterPro" id="IPR015943">
    <property type="entry name" value="WD40/YVTN_repeat-like_dom_sf"/>
</dbReference>
<dbReference type="SUPFAM" id="SSF82171">
    <property type="entry name" value="DPP6 N-terminal domain-like"/>
    <property type="match status" value="1"/>
</dbReference>
<accession>A0ABQ2WID2</accession>
<proteinExistence type="inferred from homology"/>
<dbReference type="Pfam" id="PF14685">
    <property type="entry name" value="PDZ_Tricorn"/>
    <property type="match status" value="1"/>
</dbReference>
<keyword evidence="12" id="KW-1185">Reference proteome</keyword>
<comment type="function">
    <text evidence="7">Degrades oligopeptides.</text>
</comment>
<protein>
    <recommendedName>
        <fullName evidence="7">Tricorn protease homolog</fullName>
        <ecNumber evidence="7">3.4.21.-</ecNumber>
    </recommendedName>
</protein>
<comment type="caution">
    <text evidence="11">The sequence shown here is derived from an EMBL/GenBank/DDBJ whole genome shotgun (WGS) entry which is preliminary data.</text>
</comment>
<dbReference type="GO" id="GO:0008233">
    <property type="term" value="F:peptidase activity"/>
    <property type="evidence" value="ECO:0007669"/>
    <property type="project" value="UniProtKB-KW"/>
</dbReference>
<gene>
    <name evidence="11" type="ORF">GCM10008111_12710</name>
</gene>
<dbReference type="Gene3D" id="2.120.10.60">
    <property type="entry name" value="Tricorn protease N-terminal domain"/>
    <property type="match status" value="1"/>
</dbReference>
<dbReference type="SUPFAM" id="SSF50156">
    <property type="entry name" value="PDZ domain-like"/>
    <property type="match status" value="1"/>
</dbReference>
<keyword evidence="5 7" id="KW-0378">Hydrolase</keyword>
<dbReference type="Pfam" id="PF14684">
    <property type="entry name" value="Tricorn_C1"/>
    <property type="match status" value="1"/>
</dbReference>
<name>A0ABQ2WID2_9ALTE</name>
<keyword evidence="3 7" id="KW-0963">Cytoplasm</keyword>
<reference evidence="12" key="1">
    <citation type="journal article" date="2019" name="Int. J. Syst. Evol. Microbiol.">
        <title>The Global Catalogue of Microorganisms (GCM) 10K type strain sequencing project: providing services to taxonomists for standard genome sequencing and annotation.</title>
        <authorList>
            <consortium name="The Broad Institute Genomics Platform"/>
            <consortium name="The Broad Institute Genome Sequencing Center for Infectious Disease"/>
            <person name="Wu L."/>
            <person name="Ma J."/>
        </authorList>
    </citation>
    <scope>NUCLEOTIDE SEQUENCE [LARGE SCALE GENOMIC DNA]</scope>
    <source>
        <strain evidence="12">KCTC 23723</strain>
    </source>
</reference>
<evidence type="ECO:0000313" key="12">
    <source>
        <dbReference type="Proteomes" id="UP000634667"/>
    </source>
</evidence>
<dbReference type="Pfam" id="PF26550">
    <property type="entry name" value="Tricorn_2nd"/>
    <property type="match status" value="1"/>
</dbReference>
<comment type="similarity">
    <text evidence="2 7">Belongs to the peptidase S41B family.</text>
</comment>
<sequence length="1093" mass="121503">MGSTVNVFSFMVAAGVAALFSSSLAASQGYYRFPSLQQQQLVFTAEGDIWLAGLDKPNAQRLTTHPALESQPILAADGQHVIFVANYEGVDEIYQMPLSGGQATRLTFENSRVRLQQRLTDGRILYATDQASGPTNYWVLRLLDPATGQSHTLPLADAASGYIDETTNTLFFTRFGLQLTGDNAKVYRGGAMGELWRWPLDSQQEAVRLLTDHQGAISQPQHYQGRVYFISDLDGNSNIWSVADNGTELTQHSQHQDWRIGRFSLSAGKAVYQLGADLVQMDLSTQQSRILPITLPSDFVQQRERWITQPLAYLTDAQAHSATKQVVLTARSQIAVASPGTRRLVTIQTPEGSRSRSALLSHDAKWVYAINDASGENEIWRFAADGSDNTEPLTKDGKVFRWGLNLSPNGRYLAHDDKNGDLWLYDLEKRQNTKIYEQGWGHSAYADVVWSADSQLLSFTLNHQQRPRSQVVLYSLNEQRSAIITSEKYESYSPAFSPDGLWLYFLSDRQFTATPGSPWGDRNLGPMFDKRTEVFAVSLKQHACFAFAPVQEISLCDDKAALESMQGRSGQRVDWAQLQQRLWQVPLAAGNYSKLQINDERLYLLSSEANGRSHTLQQASITRTGATLSTVTDDIAQYQLDATGKTLFIRKAGQEGKGDMLLVPANATLPTDLREARINTQQWQLAIQPQQEWRQMFRDAWLMHRDFLFDKNMRGLDWHATRQKYEPLLARITDRHELDDLLAQMMGELNALHSQVRGGEYRDSTPAVTAASLGAQLANVQGGVKIVHIYQTDPELPSQAAPLAKPGIPMQVGDVITHINGHVITDLATLTKALRNQAGKQILLQALRGKQVLNAVVEPISVMQESTLRYQDWVMNNQQKVHNASAGKLGYLHLYAMGAGDIASFAREFYAQYQKEGLIIDVRRNRGGNIDSWIIEKLLRRAWSFWQPTHGAPYTNMQQAFRGHLVVLADPLTYSDGETFAAGVRALGLGPVIGQRTAGAGVWLSGRNQLADRGVARVAETPQFAIDGRYIIEGIGVEPDIEVSNLPYASFKGEDAQLSRAIAHLQQQLQTQPITPLQAEPLTSGPASDIIAK</sequence>
<keyword evidence="6 7" id="KW-0720">Serine protease</keyword>
<dbReference type="Gene3D" id="3.30.750.44">
    <property type="match status" value="1"/>
</dbReference>
<dbReference type="InterPro" id="IPR028204">
    <property type="entry name" value="Tricorn_C1"/>
</dbReference>
<keyword evidence="4 7" id="KW-0645">Protease</keyword>
<dbReference type="Gene3D" id="2.130.10.10">
    <property type="entry name" value="YVTN repeat-like/Quinoprotein amine dehydrogenase"/>
    <property type="match status" value="1"/>
</dbReference>
<evidence type="ECO:0000256" key="1">
    <source>
        <dbReference type="ARBA" id="ARBA00004496"/>
    </source>
</evidence>
<dbReference type="PANTHER" id="PTHR43253">
    <property type="entry name" value="TRICORN PROTEASE HOMOLOG 2-RELATED"/>
    <property type="match status" value="1"/>
</dbReference>
<organism evidence="11 12">
    <name type="scientific">Alishewanella tabrizica</name>
    <dbReference type="NCBI Taxonomy" id="671278"/>
    <lineage>
        <taxon>Bacteria</taxon>
        <taxon>Pseudomonadati</taxon>
        <taxon>Pseudomonadota</taxon>
        <taxon>Gammaproteobacteria</taxon>
        <taxon>Alteromonadales</taxon>
        <taxon>Alteromonadaceae</taxon>
        <taxon>Alishewanella</taxon>
    </lineage>
</organism>
<evidence type="ECO:0000256" key="5">
    <source>
        <dbReference type="ARBA" id="ARBA00022801"/>
    </source>
</evidence>
<evidence type="ECO:0000256" key="4">
    <source>
        <dbReference type="ARBA" id="ARBA00022670"/>
    </source>
</evidence>
<dbReference type="Gene3D" id="3.90.226.10">
    <property type="entry name" value="2-enoyl-CoA Hydratase, Chain A, domain 1"/>
    <property type="match status" value="1"/>
</dbReference>
<evidence type="ECO:0000256" key="7">
    <source>
        <dbReference type="PIRNR" id="PIRNR036421"/>
    </source>
</evidence>
<dbReference type="EMBL" id="BMYR01000004">
    <property type="protein sequence ID" value="GGW58003.1"/>
    <property type="molecule type" value="Genomic_DNA"/>
</dbReference>
<dbReference type="Proteomes" id="UP000634667">
    <property type="component" value="Unassembled WGS sequence"/>
</dbReference>
<evidence type="ECO:0000256" key="3">
    <source>
        <dbReference type="ARBA" id="ARBA00022490"/>
    </source>
</evidence>
<comment type="subcellular location">
    <subcellularLocation>
        <location evidence="1 7">Cytoplasm</location>
    </subcellularLocation>
</comment>
<dbReference type="InterPro" id="IPR029414">
    <property type="entry name" value="Tricorn_PDZ"/>
</dbReference>
<evidence type="ECO:0000259" key="10">
    <source>
        <dbReference type="SMART" id="SM00245"/>
    </source>
</evidence>
<dbReference type="PIRSF" id="PIRSF036421">
    <property type="entry name" value="Tricorn_protease"/>
    <property type="match status" value="1"/>
</dbReference>
<dbReference type="InterPro" id="IPR012393">
    <property type="entry name" value="Tricorn_protease"/>
</dbReference>
<dbReference type="SMART" id="SM00245">
    <property type="entry name" value="TSPc"/>
    <property type="match status" value="1"/>
</dbReference>
<feature type="region of interest" description="Disordered" evidence="8">
    <location>
        <begin position="1073"/>
        <end position="1093"/>
    </location>
</feature>
<dbReference type="GO" id="GO:0006508">
    <property type="term" value="P:proteolysis"/>
    <property type="evidence" value="ECO:0007669"/>
    <property type="project" value="UniProtKB-KW"/>
</dbReference>
<keyword evidence="9" id="KW-0732">Signal</keyword>
<dbReference type="InterPro" id="IPR029045">
    <property type="entry name" value="ClpP/crotonase-like_dom_sf"/>
</dbReference>
<feature type="signal peptide" evidence="9">
    <location>
        <begin position="1"/>
        <end position="25"/>
    </location>
</feature>
<dbReference type="InterPro" id="IPR005151">
    <property type="entry name" value="Tail-specific_protease"/>
</dbReference>
<evidence type="ECO:0000256" key="8">
    <source>
        <dbReference type="SAM" id="MobiDB-lite"/>
    </source>
</evidence>
<evidence type="ECO:0000256" key="6">
    <source>
        <dbReference type="ARBA" id="ARBA00022825"/>
    </source>
</evidence>
<dbReference type="SUPFAM" id="SSF52096">
    <property type="entry name" value="ClpP/crotonase"/>
    <property type="match status" value="1"/>
</dbReference>
<feature type="chain" id="PRO_5047163998" description="Tricorn protease homolog" evidence="9">
    <location>
        <begin position="26"/>
        <end position="1093"/>
    </location>
</feature>
<dbReference type="Pfam" id="PF26549">
    <property type="entry name" value="Tricorn_N"/>
    <property type="match status" value="1"/>
</dbReference>
<dbReference type="CDD" id="cd07562">
    <property type="entry name" value="Peptidase_S41_TRI"/>
    <property type="match status" value="1"/>
</dbReference>
<dbReference type="EC" id="3.4.21.-" evidence="7"/>
<dbReference type="Gene3D" id="2.30.42.10">
    <property type="match status" value="1"/>
</dbReference>
<evidence type="ECO:0000256" key="9">
    <source>
        <dbReference type="SAM" id="SignalP"/>
    </source>
</evidence>
<dbReference type="PANTHER" id="PTHR43253:SF1">
    <property type="entry name" value="TRICORN PROTEASE HOMOLOG 2-RELATED"/>
    <property type="match status" value="1"/>
</dbReference>
<dbReference type="Pfam" id="PF03572">
    <property type="entry name" value="Peptidase_S41"/>
    <property type="match status" value="1"/>
</dbReference>
<feature type="domain" description="Tail specific protease" evidence="10">
    <location>
        <begin position="849"/>
        <end position="1044"/>
    </location>
</feature>
<dbReference type="InterPro" id="IPR036034">
    <property type="entry name" value="PDZ_sf"/>
</dbReference>
<evidence type="ECO:0000256" key="2">
    <source>
        <dbReference type="ARBA" id="ARBA00008524"/>
    </source>
</evidence>
<dbReference type="SUPFAM" id="SSF69304">
    <property type="entry name" value="Tricorn protease N-terminal domain"/>
    <property type="match status" value="1"/>
</dbReference>
<evidence type="ECO:0000313" key="11">
    <source>
        <dbReference type="EMBL" id="GGW58003.1"/>
    </source>
</evidence>